<proteinExistence type="predicted"/>
<gene>
    <name evidence="2" type="ORF">SD70_20075</name>
</gene>
<dbReference type="EMBL" id="JXAK01000037">
    <property type="protein sequence ID" value="KIL39463.1"/>
    <property type="molecule type" value="Genomic_DNA"/>
</dbReference>
<organism evidence="2 3">
    <name type="scientific">Gordoniibacillus kamchatkensis</name>
    <dbReference type="NCBI Taxonomy" id="1590651"/>
    <lineage>
        <taxon>Bacteria</taxon>
        <taxon>Bacillati</taxon>
        <taxon>Bacillota</taxon>
        <taxon>Bacilli</taxon>
        <taxon>Bacillales</taxon>
        <taxon>Paenibacillaceae</taxon>
        <taxon>Gordoniibacillus</taxon>
    </lineage>
</organism>
<evidence type="ECO:0000313" key="3">
    <source>
        <dbReference type="Proteomes" id="UP000031967"/>
    </source>
</evidence>
<protein>
    <recommendedName>
        <fullName evidence="4">Major facilitator superfamily (MFS) profile domain-containing protein</fullName>
    </recommendedName>
</protein>
<accession>A0ABR5AEH6</accession>
<comment type="caution">
    <text evidence="2">The sequence shown here is derived from an EMBL/GenBank/DDBJ whole genome shotgun (WGS) entry which is preliminary data.</text>
</comment>
<keyword evidence="1" id="KW-1133">Transmembrane helix</keyword>
<keyword evidence="1" id="KW-0472">Membrane</keyword>
<sequence length="77" mass="7853">MDALAADEAVRGPASKVSVMASYTVSFDLGAALGPLAAYAVLSYMPVGGLYFAVGALLALLAAGWAIPAAKTKWHVR</sequence>
<evidence type="ECO:0000313" key="2">
    <source>
        <dbReference type="EMBL" id="KIL39463.1"/>
    </source>
</evidence>
<reference evidence="2 3" key="1">
    <citation type="submission" date="2014-12" db="EMBL/GenBank/DDBJ databases">
        <title>Draft genome sequence of Paenibacillus kamchatkensis strain B-2647.</title>
        <authorList>
            <person name="Karlyshev A.V."/>
            <person name="Kudryashova E.B."/>
        </authorList>
    </citation>
    <scope>NUCLEOTIDE SEQUENCE [LARGE SCALE GENOMIC DNA]</scope>
    <source>
        <strain evidence="2 3">VKM B-2647</strain>
    </source>
</reference>
<feature type="transmembrane region" description="Helical" evidence="1">
    <location>
        <begin position="21"/>
        <end position="42"/>
    </location>
</feature>
<name>A0ABR5AEH6_9BACL</name>
<dbReference type="Proteomes" id="UP000031967">
    <property type="component" value="Unassembled WGS sequence"/>
</dbReference>
<evidence type="ECO:0000256" key="1">
    <source>
        <dbReference type="SAM" id="Phobius"/>
    </source>
</evidence>
<keyword evidence="1" id="KW-0812">Transmembrane</keyword>
<feature type="transmembrane region" description="Helical" evidence="1">
    <location>
        <begin position="48"/>
        <end position="67"/>
    </location>
</feature>
<keyword evidence="3" id="KW-1185">Reference proteome</keyword>
<evidence type="ECO:0008006" key="4">
    <source>
        <dbReference type="Google" id="ProtNLM"/>
    </source>
</evidence>